<dbReference type="NCBIfam" id="TIGR02467">
    <property type="entry name" value="CbiE"/>
    <property type="match status" value="1"/>
</dbReference>
<comment type="pathway">
    <text evidence="1">Cofactor biosynthesis; adenosylcobalamin biosynthesis.</text>
</comment>
<dbReference type="InterPro" id="IPR000878">
    <property type="entry name" value="4pyrrol_Mease"/>
</dbReference>
<dbReference type="PANTHER" id="PTHR43182">
    <property type="entry name" value="COBALT-PRECORRIN-6B C(15)-METHYLTRANSFERASE (DECARBOXYLATING)"/>
    <property type="match status" value="1"/>
</dbReference>
<keyword evidence="3 8" id="KW-0489">Methyltransferase</keyword>
<keyword evidence="5" id="KW-0949">S-adenosyl-L-methionine</keyword>
<dbReference type="Gene3D" id="3.40.50.150">
    <property type="entry name" value="Vaccinia Virus protein VP39"/>
    <property type="match status" value="1"/>
</dbReference>
<sequence length="524" mass="52291">MTDDRAPGPAAVTLVGIGADGWAGLAEGARAALLAADAVLGARRQLDLLPAHCAADRVPWPSPLRPAVAGVLAAHAGRRLAVLASGDPFFHGIGRALAEELGAAALDVLPHPSSVSYACARLGWPLEDTEVVSLVGRPAARLAAALHHGRRLLVLSAGAATPAEVAGVLRERGFGPSRMRLLEQLGGPRESAATEGTADSWDRPAGDPLNIVAVECRRSPGALRLGAVPGLPDDAYAHDGQLTKRHVRAATLAALAPAPGELLWDVGGGAGSIAIEWMRTHPSCRAVAVERDPVRAERIAANARRLGVPGLRVVTGSAPDALAGLPAPDAVFVGGGLTAPGLLDTCWHALPPGGRIVANTVTLESEALLASWRARHGGDLVRLSVAHAAPVGGFTGWRQAMPVTQWSATRPYDEPPGATGTQAAPGAEAAGSTEGPADKEGTSGRQDSGSSADVEPTGGAEGPAGTSGAPGSPNVEGAAGSANGTDGVAGTEGTSGSRHTGGSAGTESAVGADRAQGAGSSEGA</sequence>
<dbReference type="GO" id="GO:0009236">
    <property type="term" value="P:cobalamin biosynthetic process"/>
    <property type="evidence" value="ECO:0007669"/>
    <property type="project" value="UniProtKB-UniPathway"/>
</dbReference>
<dbReference type="InterPro" id="IPR014008">
    <property type="entry name" value="Cbl_synth_MTase_CbiT"/>
</dbReference>
<dbReference type="Proteomes" id="UP000199341">
    <property type="component" value="Unassembled WGS sequence"/>
</dbReference>
<dbReference type="Pfam" id="PF00590">
    <property type="entry name" value="TP_methylase"/>
    <property type="match status" value="1"/>
</dbReference>
<evidence type="ECO:0000256" key="5">
    <source>
        <dbReference type="ARBA" id="ARBA00022691"/>
    </source>
</evidence>
<feature type="region of interest" description="Disordered" evidence="6">
    <location>
        <begin position="408"/>
        <end position="524"/>
    </location>
</feature>
<protein>
    <submittedName>
        <fullName evidence="8">Precorrin-6Y C5,15-methyltransferase (Decarboxylating)</fullName>
    </submittedName>
</protein>
<evidence type="ECO:0000256" key="1">
    <source>
        <dbReference type="ARBA" id="ARBA00004953"/>
    </source>
</evidence>
<dbReference type="AlphaFoldDB" id="A0A1G9Y0H0"/>
<evidence type="ECO:0000256" key="4">
    <source>
        <dbReference type="ARBA" id="ARBA00022679"/>
    </source>
</evidence>
<feature type="compositionally biased region" description="Low complexity" evidence="6">
    <location>
        <begin position="415"/>
        <end position="435"/>
    </location>
</feature>
<dbReference type="Gene3D" id="3.40.1010.10">
    <property type="entry name" value="Cobalt-precorrin-4 Transmethylase, Domain 1"/>
    <property type="match status" value="1"/>
</dbReference>
<name>A0A1G9Y0H0_9ACTN</name>
<dbReference type="OrthoDB" id="9787825at2"/>
<keyword evidence="2" id="KW-0169">Cobalamin biosynthesis</keyword>
<dbReference type="STRING" id="310781.SAMN05216259_102338"/>
<dbReference type="SUPFAM" id="SSF53335">
    <property type="entry name" value="S-adenosyl-L-methionine-dependent methyltransferases"/>
    <property type="match status" value="1"/>
</dbReference>
<dbReference type="PANTHER" id="PTHR43182:SF1">
    <property type="entry name" value="COBALT-PRECORRIN-7 C(5)-METHYLTRANSFERASE"/>
    <property type="match status" value="1"/>
</dbReference>
<dbReference type="InterPro" id="IPR050714">
    <property type="entry name" value="Cobalamin_biosynth_MTase"/>
</dbReference>
<dbReference type="NCBIfam" id="TIGR02469">
    <property type="entry name" value="CbiT"/>
    <property type="match status" value="1"/>
</dbReference>
<dbReference type="UniPathway" id="UPA00148"/>
<gene>
    <name evidence="8" type="ORF">SAMN05216259_102338</name>
</gene>
<feature type="domain" description="Tetrapyrrole methylase" evidence="7">
    <location>
        <begin position="12"/>
        <end position="191"/>
    </location>
</feature>
<dbReference type="InterPro" id="IPR014777">
    <property type="entry name" value="4pyrrole_Mease_sub1"/>
</dbReference>
<keyword evidence="4 8" id="KW-0808">Transferase</keyword>
<evidence type="ECO:0000313" key="8">
    <source>
        <dbReference type="EMBL" id="SDN01913.1"/>
    </source>
</evidence>
<evidence type="ECO:0000259" key="7">
    <source>
        <dbReference type="Pfam" id="PF00590"/>
    </source>
</evidence>
<dbReference type="InterPro" id="IPR029063">
    <property type="entry name" value="SAM-dependent_MTases_sf"/>
</dbReference>
<evidence type="ECO:0000313" key="9">
    <source>
        <dbReference type="Proteomes" id="UP000199341"/>
    </source>
</evidence>
<evidence type="ECO:0000256" key="3">
    <source>
        <dbReference type="ARBA" id="ARBA00022603"/>
    </source>
</evidence>
<dbReference type="GO" id="GO:0008276">
    <property type="term" value="F:protein methyltransferase activity"/>
    <property type="evidence" value="ECO:0007669"/>
    <property type="project" value="InterPro"/>
</dbReference>
<dbReference type="SUPFAM" id="SSF53790">
    <property type="entry name" value="Tetrapyrrole methylase"/>
    <property type="match status" value="1"/>
</dbReference>
<reference evidence="8 9" key="1">
    <citation type="submission" date="2016-10" db="EMBL/GenBank/DDBJ databases">
        <authorList>
            <person name="de Groot N.N."/>
        </authorList>
    </citation>
    <scope>NUCLEOTIDE SEQUENCE [LARGE SCALE GENOMIC DNA]</scope>
    <source>
        <strain evidence="8 9">CGMCC 4.2022</strain>
    </source>
</reference>
<dbReference type="InterPro" id="IPR012818">
    <property type="entry name" value="CbiE"/>
</dbReference>
<evidence type="ECO:0000256" key="2">
    <source>
        <dbReference type="ARBA" id="ARBA00022573"/>
    </source>
</evidence>
<dbReference type="InterPro" id="IPR035996">
    <property type="entry name" value="4pyrrol_Methylase_sf"/>
</dbReference>
<dbReference type="CDD" id="cd11644">
    <property type="entry name" value="Precorrin-6Y-MT"/>
    <property type="match status" value="1"/>
</dbReference>
<feature type="compositionally biased region" description="Low complexity" evidence="6">
    <location>
        <begin position="455"/>
        <end position="473"/>
    </location>
</feature>
<proteinExistence type="predicted"/>
<organism evidence="8 9">
    <name type="scientific">Actinacidiphila guanduensis</name>
    <dbReference type="NCBI Taxonomy" id="310781"/>
    <lineage>
        <taxon>Bacteria</taxon>
        <taxon>Bacillati</taxon>
        <taxon>Actinomycetota</taxon>
        <taxon>Actinomycetes</taxon>
        <taxon>Kitasatosporales</taxon>
        <taxon>Streptomycetaceae</taxon>
        <taxon>Actinacidiphila</taxon>
    </lineage>
</organism>
<evidence type="ECO:0000256" key="6">
    <source>
        <dbReference type="SAM" id="MobiDB-lite"/>
    </source>
</evidence>
<dbReference type="CDD" id="cd02440">
    <property type="entry name" value="AdoMet_MTases"/>
    <property type="match status" value="1"/>
</dbReference>
<dbReference type="EMBL" id="FNIE01000002">
    <property type="protein sequence ID" value="SDN01913.1"/>
    <property type="molecule type" value="Genomic_DNA"/>
</dbReference>
<keyword evidence="9" id="KW-1185">Reference proteome</keyword>
<accession>A0A1G9Y0H0</accession>
<dbReference type="GO" id="GO:0032259">
    <property type="term" value="P:methylation"/>
    <property type="evidence" value="ECO:0007669"/>
    <property type="project" value="UniProtKB-KW"/>
</dbReference>